<feature type="transmembrane region" description="Helical" evidence="13">
    <location>
        <begin position="322"/>
        <end position="339"/>
    </location>
</feature>
<comment type="pathway">
    <text evidence="2 13">Glycolipid biosynthesis; glycosylphosphatidylinositol-anchor biosynthesis.</text>
</comment>
<evidence type="ECO:0000256" key="14">
    <source>
        <dbReference type="SAM" id="SignalP"/>
    </source>
</evidence>
<keyword evidence="5 13" id="KW-0337">GPI-anchor biosynthesis</keyword>
<keyword evidence="9 13" id="KW-0256">Endoplasmic reticulum</keyword>
<keyword evidence="11 13" id="KW-0472">Membrane</keyword>
<dbReference type="PANTHER" id="PTHR12886:SF0">
    <property type="entry name" value="GPI MANNOSYLTRANSFERASE 1"/>
    <property type="match status" value="1"/>
</dbReference>
<evidence type="ECO:0000256" key="12">
    <source>
        <dbReference type="ARBA" id="ARBA00025399"/>
    </source>
</evidence>
<evidence type="ECO:0000256" key="3">
    <source>
        <dbReference type="ARBA" id="ARBA00011071"/>
    </source>
</evidence>
<name>A0A8H6XCM8_9AGAR</name>
<feature type="signal peptide" evidence="14">
    <location>
        <begin position="1"/>
        <end position="32"/>
    </location>
</feature>
<dbReference type="EC" id="2.4.1.-" evidence="13"/>
<dbReference type="PANTHER" id="PTHR12886">
    <property type="entry name" value="PIG-M MANNOSYLTRANSFERASE"/>
    <property type="match status" value="1"/>
</dbReference>
<evidence type="ECO:0000256" key="1">
    <source>
        <dbReference type="ARBA" id="ARBA00004477"/>
    </source>
</evidence>
<evidence type="ECO:0000313" key="15">
    <source>
        <dbReference type="EMBL" id="KAF7338151.1"/>
    </source>
</evidence>
<comment type="caution">
    <text evidence="13">Lacks conserved residue(s) required for the propagation of feature annotation.</text>
</comment>
<sequence length="453" mass="50949">MPSLPSFRDVLVLSIALRVGLILYSEWHDAHSVVKYTDIDYRVFSDATRFLLNPGPNAENHAQGPLRNKLAELNIAVGDPYTRETYRYTPLLALLLSPNEWLHPSFGKYLFAACDIFNGVLIYDLLVSFVLPSLQSHGSEEKATRAISREGLATLYSALHLLNPLVFAISTRGSSESVLSLFVLLTLYAALKGRWDAAAVALGLSTHWKIYPVIYGVACLGVIGGPPSTSGWKGYLQTLINTRTVRFATLSAATFFALGAGCYLIWGYPFLYESYLYHLHRLDHRHNFSPYFYLIYLTYPSRDPAVAALDLPLWNRLLRSPLTSFVPQMALALGAGLAFGRRKDDLVFAWFVQTVVFVVFNKVCTSQYFLWYLLLLPLLLPKLSISCRNAIAYIAVWVITQALWLNEAYNLEFLGQNVFFGLWVRGLVYVVGNCWVLGGIMEGYNVPRKIKSQ</sequence>
<feature type="transmembrane region" description="Helical" evidence="13">
    <location>
        <begin position="207"/>
        <end position="226"/>
    </location>
</feature>
<comment type="caution">
    <text evidence="15">The sequence shown here is derived from an EMBL/GenBank/DDBJ whole genome shotgun (WGS) entry which is preliminary data.</text>
</comment>
<dbReference type="AlphaFoldDB" id="A0A8H6XCM8"/>
<dbReference type="GO" id="GO:0004376">
    <property type="term" value="F:GPI mannosyltransferase activity"/>
    <property type="evidence" value="ECO:0007669"/>
    <property type="project" value="InterPro"/>
</dbReference>
<dbReference type="EMBL" id="JACAZI010000021">
    <property type="protein sequence ID" value="KAF7338151.1"/>
    <property type="molecule type" value="Genomic_DNA"/>
</dbReference>
<evidence type="ECO:0000256" key="13">
    <source>
        <dbReference type="RuleBase" id="RU365064"/>
    </source>
</evidence>
<comment type="similarity">
    <text evidence="3 13">Belongs to the PIGM family.</text>
</comment>
<evidence type="ECO:0000256" key="4">
    <source>
        <dbReference type="ARBA" id="ARBA00013797"/>
    </source>
</evidence>
<dbReference type="OrthoDB" id="1741594at2759"/>
<evidence type="ECO:0000256" key="7">
    <source>
        <dbReference type="ARBA" id="ARBA00022679"/>
    </source>
</evidence>
<dbReference type="GO" id="GO:0006506">
    <property type="term" value="P:GPI anchor biosynthetic process"/>
    <property type="evidence" value="ECO:0007669"/>
    <property type="project" value="UniProtKB-UniPathway"/>
</dbReference>
<feature type="transmembrane region" description="Helical" evidence="13">
    <location>
        <begin position="390"/>
        <end position="406"/>
    </location>
</feature>
<dbReference type="Proteomes" id="UP000620124">
    <property type="component" value="Unassembled WGS sequence"/>
</dbReference>
<evidence type="ECO:0000256" key="6">
    <source>
        <dbReference type="ARBA" id="ARBA00022676"/>
    </source>
</evidence>
<dbReference type="InterPro" id="IPR007704">
    <property type="entry name" value="PIG-M"/>
</dbReference>
<evidence type="ECO:0000313" key="16">
    <source>
        <dbReference type="Proteomes" id="UP000620124"/>
    </source>
</evidence>
<evidence type="ECO:0000256" key="5">
    <source>
        <dbReference type="ARBA" id="ARBA00022502"/>
    </source>
</evidence>
<feature type="transmembrane region" description="Helical" evidence="13">
    <location>
        <begin position="247"/>
        <end position="266"/>
    </location>
</feature>
<keyword evidence="14" id="KW-0732">Signal</keyword>
<dbReference type="Pfam" id="PF05007">
    <property type="entry name" value="Mannosyl_trans"/>
    <property type="match status" value="1"/>
</dbReference>
<dbReference type="GO" id="GO:0051751">
    <property type="term" value="F:alpha-1,4-mannosyltransferase activity"/>
    <property type="evidence" value="ECO:0007669"/>
    <property type="project" value="InterPro"/>
</dbReference>
<evidence type="ECO:0000256" key="8">
    <source>
        <dbReference type="ARBA" id="ARBA00022692"/>
    </source>
</evidence>
<keyword evidence="6 13" id="KW-0328">Glycosyltransferase</keyword>
<gene>
    <name evidence="15" type="ORF">MVEN_02039900</name>
</gene>
<evidence type="ECO:0000256" key="2">
    <source>
        <dbReference type="ARBA" id="ARBA00004687"/>
    </source>
</evidence>
<dbReference type="UniPathway" id="UPA00196"/>
<evidence type="ECO:0000256" key="11">
    <source>
        <dbReference type="ARBA" id="ARBA00023136"/>
    </source>
</evidence>
<comment type="function">
    <text evidence="12 13">Mannosyltransferase involved in glycosylphosphatidylinositol-anchor biosynthesis. Transfers the first alpha-1,4-mannose to GlcN-acyl-PI during GPI precursor assembly. Required for cell wall integrity.</text>
</comment>
<protein>
    <recommendedName>
        <fullName evidence="4 13">GPI mannosyltransferase 1</fullName>
        <ecNumber evidence="13">2.4.1.-</ecNumber>
    </recommendedName>
    <alternativeName>
        <fullName evidence="13">GPI mannosyltransferase I</fullName>
    </alternativeName>
</protein>
<accession>A0A8H6XCM8</accession>
<dbReference type="GO" id="GO:0005789">
    <property type="term" value="C:endoplasmic reticulum membrane"/>
    <property type="evidence" value="ECO:0007669"/>
    <property type="project" value="UniProtKB-SubCell"/>
</dbReference>
<keyword evidence="8 13" id="KW-0812">Transmembrane</keyword>
<keyword evidence="7 13" id="KW-0808">Transferase</keyword>
<dbReference type="GO" id="GO:1990529">
    <property type="term" value="C:glycosylphosphatidylinositol-mannosyltransferase I complex"/>
    <property type="evidence" value="ECO:0007669"/>
    <property type="project" value="TreeGrafter"/>
</dbReference>
<comment type="subcellular location">
    <subcellularLocation>
        <location evidence="1 13">Endoplasmic reticulum membrane</location>
        <topology evidence="1 13">Multi-pass membrane protein</topology>
    </subcellularLocation>
</comment>
<keyword evidence="10 13" id="KW-1133">Transmembrane helix</keyword>
<evidence type="ECO:0000256" key="10">
    <source>
        <dbReference type="ARBA" id="ARBA00022989"/>
    </source>
</evidence>
<keyword evidence="16" id="KW-1185">Reference proteome</keyword>
<reference evidence="15" key="1">
    <citation type="submission" date="2020-05" db="EMBL/GenBank/DDBJ databases">
        <title>Mycena genomes resolve the evolution of fungal bioluminescence.</title>
        <authorList>
            <person name="Tsai I.J."/>
        </authorList>
    </citation>
    <scope>NUCLEOTIDE SEQUENCE</scope>
    <source>
        <strain evidence="15">CCC161011</strain>
    </source>
</reference>
<organism evidence="15 16">
    <name type="scientific">Mycena venus</name>
    <dbReference type="NCBI Taxonomy" id="2733690"/>
    <lineage>
        <taxon>Eukaryota</taxon>
        <taxon>Fungi</taxon>
        <taxon>Dikarya</taxon>
        <taxon>Basidiomycota</taxon>
        <taxon>Agaricomycotina</taxon>
        <taxon>Agaricomycetes</taxon>
        <taxon>Agaricomycetidae</taxon>
        <taxon>Agaricales</taxon>
        <taxon>Marasmiineae</taxon>
        <taxon>Mycenaceae</taxon>
        <taxon>Mycena</taxon>
    </lineage>
</organism>
<feature type="transmembrane region" description="Helical" evidence="13">
    <location>
        <begin position="346"/>
        <end position="363"/>
    </location>
</feature>
<proteinExistence type="inferred from homology"/>
<feature type="chain" id="PRO_5034576212" description="GPI mannosyltransferase 1" evidence="14">
    <location>
        <begin position="33"/>
        <end position="453"/>
    </location>
</feature>
<feature type="transmembrane region" description="Helical" evidence="13">
    <location>
        <begin position="418"/>
        <end position="441"/>
    </location>
</feature>
<evidence type="ECO:0000256" key="9">
    <source>
        <dbReference type="ARBA" id="ARBA00022824"/>
    </source>
</evidence>